<protein>
    <submittedName>
        <fullName evidence="1">Uncharacterized protein</fullName>
    </submittedName>
</protein>
<comment type="caution">
    <text evidence="1">The sequence shown here is derived from an EMBL/GenBank/DDBJ whole genome shotgun (WGS) entry which is preliminary data.</text>
</comment>
<evidence type="ECO:0000313" key="2">
    <source>
        <dbReference type="Proteomes" id="UP001237642"/>
    </source>
</evidence>
<dbReference type="Proteomes" id="UP001237642">
    <property type="component" value="Unassembled WGS sequence"/>
</dbReference>
<reference evidence="1" key="1">
    <citation type="submission" date="2023-02" db="EMBL/GenBank/DDBJ databases">
        <title>Genome of toxic invasive species Heracleum sosnowskyi carries increased number of genes despite the absence of recent whole-genome duplications.</title>
        <authorList>
            <person name="Schelkunov M."/>
            <person name="Shtratnikova V."/>
            <person name="Makarenko M."/>
            <person name="Klepikova A."/>
            <person name="Omelchenko D."/>
            <person name="Novikova G."/>
            <person name="Obukhova E."/>
            <person name="Bogdanov V."/>
            <person name="Penin A."/>
            <person name="Logacheva M."/>
        </authorList>
    </citation>
    <scope>NUCLEOTIDE SEQUENCE</scope>
    <source>
        <strain evidence="1">Hsosn_3</strain>
        <tissue evidence="1">Leaf</tissue>
    </source>
</reference>
<name>A0AAD8N099_9APIA</name>
<proteinExistence type="predicted"/>
<organism evidence="1 2">
    <name type="scientific">Heracleum sosnowskyi</name>
    <dbReference type="NCBI Taxonomy" id="360622"/>
    <lineage>
        <taxon>Eukaryota</taxon>
        <taxon>Viridiplantae</taxon>
        <taxon>Streptophyta</taxon>
        <taxon>Embryophyta</taxon>
        <taxon>Tracheophyta</taxon>
        <taxon>Spermatophyta</taxon>
        <taxon>Magnoliopsida</taxon>
        <taxon>eudicotyledons</taxon>
        <taxon>Gunneridae</taxon>
        <taxon>Pentapetalae</taxon>
        <taxon>asterids</taxon>
        <taxon>campanulids</taxon>
        <taxon>Apiales</taxon>
        <taxon>Apiaceae</taxon>
        <taxon>Apioideae</taxon>
        <taxon>apioid superclade</taxon>
        <taxon>Tordylieae</taxon>
        <taxon>Tordyliinae</taxon>
        <taxon>Heracleum</taxon>
    </lineage>
</organism>
<sequence length="142" mass="16048">MPALKKILLEAIVEDGRGNGEISDTNDKIIIHSNLLSVTLEDFPHLGSFSCSESYAFKMPELKKFHLLKCPQLENLNDIKESTGLVSVYPEHGNEEVTDLNDFIKNHRKRGSDLVKLLENQVSNRELETESGIVEEEMHQEG</sequence>
<dbReference type="EMBL" id="JAUIZM010000003">
    <property type="protein sequence ID" value="KAK1391366.1"/>
    <property type="molecule type" value="Genomic_DNA"/>
</dbReference>
<reference evidence="1" key="2">
    <citation type="submission" date="2023-05" db="EMBL/GenBank/DDBJ databases">
        <authorList>
            <person name="Schelkunov M.I."/>
        </authorList>
    </citation>
    <scope>NUCLEOTIDE SEQUENCE</scope>
    <source>
        <strain evidence="1">Hsosn_3</strain>
        <tissue evidence="1">Leaf</tissue>
    </source>
</reference>
<dbReference type="AlphaFoldDB" id="A0AAD8N099"/>
<accession>A0AAD8N099</accession>
<gene>
    <name evidence="1" type="ORF">POM88_010422</name>
</gene>
<evidence type="ECO:0000313" key="1">
    <source>
        <dbReference type="EMBL" id="KAK1391366.1"/>
    </source>
</evidence>
<keyword evidence="2" id="KW-1185">Reference proteome</keyword>